<keyword evidence="2" id="KW-0812">Transmembrane</keyword>
<evidence type="ECO:0000256" key="1">
    <source>
        <dbReference type="SAM" id="MobiDB-lite"/>
    </source>
</evidence>
<sequence>MAPDGYDRGSSRRGVWSHWVPLAITVTVATAGLAAWVWSQRKDEDGDGALGHDGLDYDNADYGDRPGYGASTRDSRGSRRPPRSPLQQHDDATRRDASNPGWGSRVSDALRRTPSPQQFFDSTAKTVAAGVAATGAVMGKALASIREEDRAYVENPWSEEADAKRGRNSAHSDRRQKKVAIVVSADTKVSDLNDGSTHELASILSHIPRRKNASNLKLYILIYAPDLKESALDGATRNLPPPSLGSSYSNIGHDQAQTLGEEDRDPNILYSSAAYDAVYNQALDLVDRDSTILPFTTAHGYIHILRHIQPEVLYLQESLGGENGSGIASLQTWMRHDIILVVGAESGSGGLADSEPEADNNGKPEQWWQRPERVGRGRGIVVVDALRVHDDWARRVQGQE</sequence>
<organism evidence="3 4">
    <name type="scientific">Moelleriella libera RCEF 2490</name>
    <dbReference type="NCBI Taxonomy" id="1081109"/>
    <lineage>
        <taxon>Eukaryota</taxon>
        <taxon>Fungi</taxon>
        <taxon>Dikarya</taxon>
        <taxon>Ascomycota</taxon>
        <taxon>Pezizomycotina</taxon>
        <taxon>Sordariomycetes</taxon>
        <taxon>Hypocreomycetidae</taxon>
        <taxon>Hypocreales</taxon>
        <taxon>Clavicipitaceae</taxon>
        <taxon>Moelleriella</taxon>
    </lineage>
</organism>
<feature type="compositionally biased region" description="Basic and acidic residues" evidence="1">
    <location>
        <begin position="88"/>
        <end position="97"/>
    </location>
</feature>
<feature type="transmembrane region" description="Helical" evidence="2">
    <location>
        <begin position="20"/>
        <end position="38"/>
    </location>
</feature>
<evidence type="ECO:0000313" key="4">
    <source>
        <dbReference type="Proteomes" id="UP000078544"/>
    </source>
</evidence>
<evidence type="ECO:0000313" key="3">
    <source>
        <dbReference type="EMBL" id="KZZ98283.1"/>
    </source>
</evidence>
<name>A0A168E068_9HYPO</name>
<keyword evidence="2" id="KW-1133">Transmembrane helix</keyword>
<feature type="region of interest" description="Disordered" evidence="1">
    <location>
        <begin position="156"/>
        <end position="177"/>
    </location>
</feature>
<feature type="region of interest" description="Disordered" evidence="1">
    <location>
        <begin position="49"/>
        <end position="109"/>
    </location>
</feature>
<keyword evidence="2" id="KW-0472">Membrane</keyword>
<dbReference type="AlphaFoldDB" id="A0A168E068"/>
<reference evidence="3 4" key="1">
    <citation type="journal article" date="2016" name="Genome Biol. Evol.">
        <title>Divergent and convergent evolution of fungal pathogenicity.</title>
        <authorList>
            <person name="Shang Y."/>
            <person name="Xiao G."/>
            <person name="Zheng P."/>
            <person name="Cen K."/>
            <person name="Zhan S."/>
            <person name="Wang C."/>
        </authorList>
    </citation>
    <scope>NUCLEOTIDE SEQUENCE [LARGE SCALE GENOMIC DNA]</scope>
    <source>
        <strain evidence="3 4">RCEF 2490</strain>
    </source>
</reference>
<dbReference type="Proteomes" id="UP000078544">
    <property type="component" value="Unassembled WGS sequence"/>
</dbReference>
<comment type="caution">
    <text evidence="3">The sequence shown here is derived from an EMBL/GenBank/DDBJ whole genome shotgun (WGS) entry which is preliminary data.</text>
</comment>
<proteinExistence type="predicted"/>
<gene>
    <name evidence="3" type="ORF">AAL_02801</name>
</gene>
<dbReference type="EMBL" id="AZGY01000005">
    <property type="protein sequence ID" value="KZZ98283.1"/>
    <property type="molecule type" value="Genomic_DNA"/>
</dbReference>
<accession>A0A168E068</accession>
<feature type="compositionally biased region" description="Basic and acidic residues" evidence="1">
    <location>
        <begin position="161"/>
        <end position="173"/>
    </location>
</feature>
<feature type="region of interest" description="Disordered" evidence="1">
    <location>
        <begin position="349"/>
        <end position="371"/>
    </location>
</feature>
<dbReference type="OrthoDB" id="5327700at2759"/>
<protein>
    <submittedName>
        <fullName evidence="3">Peroxin 22-like protein</fullName>
    </submittedName>
</protein>
<evidence type="ECO:0000256" key="2">
    <source>
        <dbReference type="SAM" id="Phobius"/>
    </source>
</evidence>
<dbReference type="STRING" id="1081109.A0A168E068"/>
<keyword evidence="4" id="KW-1185">Reference proteome</keyword>